<reference evidence="1 2" key="1">
    <citation type="submission" date="2020-10" db="EMBL/GenBank/DDBJ databases">
        <title>Mucilaginibacter mali sp. nov., isolated from rhizosphere soil of apple orchard.</title>
        <authorList>
            <person name="Lee J.-S."/>
            <person name="Kim H.S."/>
            <person name="Kim J.-S."/>
        </authorList>
    </citation>
    <scope>NUCLEOTIDE SEQUENCE [LARGE SCALE GENOMIC DNA]</scope>
    <source>
        <strain evidence="1 2">KCTC 23157</strain>
    </source>
</reference>
<comment type="caution">
    <text evidence="1">The sequence shown here is derived from an EMBL/GenBank/DDBJ whole genome shotgun (WGS) entry which is preliminary data.</text>
</comment>
<organism evidence="1 2">
    <name type="scientific">Mucilaginibacter boryungensis</name>
    <dbReference type="NCBI Taxonomy" id="768480"/>
    <lineage>
        <taxon>Bacteria</taxon>
        <taxon>Pseudomonadati</taxon>
        <taxon>Bacteroidota</taxon>
        <taxon>Sphingobacteriia</taxon>
        <taxon>Sphingobacteriales</taxon>
        <taxon>Sphingobacteriaceae</taxon>
        <taxon>Mucilaginibacter</taxon>
    </lineage>
</organism>
<evidence type="ECO:0000313" key="2">
    <source>
        <dbReference type="Proteomes" id="UP000632774"/>
    </source>
</evidence>
<dbReference type="Proteomes" id="UP000632774">
    <property type="component" value="Unassembled WGS sequence"/>
</dbReference>
<accession>A0ABR9XLR9</accession>
<proteinExistence type="predicted"/>
<dbReference type="EMBL" id="JADFFM010000002">
    <property type="protein sequence ID" value="MBE9668160.1"/>
    <property type="molecule type" value="Genomic_DNA"/>
</dbReference>
<gene>
    <name evidence="1" type="ORF">IRJ18_17445</name>
</gene>
<protein>
    <submittedName>
        <fullName evidence="1">Uncharacterized protein</fullName>
    </submittedName>
</protein>
<dbReference type="PROSITE" id="PS51257">
    <property type="entry name" value="PROKAR_LIPOPROTEIN"/>
    <property type="match status" value="1"/>
</dbReference>
<evidence type="ECO:0000313" key="1">
    <source>
        <dbReference type="EMBL" id="MBE9668160.1"/>
    </source>
</evidence>
<keyword evidence="2" id="KW-1185">Reference proteome</keyword>
<sequence length="241" mass="26237">MKPYFLILPLFAFFSYSCKNETMRPNSISLSTKSFSEISLSPENPGNPYDTIGERHNLILAKVVPEICTSCKPDLAATAKAVTDATAQLQLKTPGDSYYDTVAGTVSLNTDQLISQLDCSIPAKEKLTELFSILRNSVKNSYGYSDLKGQIIQLENSVNTNGGLNESDRAVVLSACSVARFSSFYWGYSNPPVKSYSLKGITKWIAAATSDIAGAIVYRSAAYAADCSSYAYWLIVYSMPG</sequence>
<dbReference type="RefSeq" id="WP_194107580.1">
    <property type="nucleotide sequence ID" value="NZ_JADFFM010000002.1"/>
</dbReference>
<name>A0ABR9XLR9_9SPHI</name>